<dbReference type="InterPro" id="IPR050932">
    <property type="entry name" value="TM2D1-3-like"/>
</dbReference>
<comment type="subcellular location">
    <subcellularLocation>
        <location evidence="1">Membrane</location>
        <topology evidence="1">Multi-pass membrane protein</topology>
    </subcellularLocation>
</comment>
<dbReference type="AlphaFoldDB" id="A0A1I6S195"/>
<feature type="domain" description="TM2" evidence="9">
    <location>
        <begin position="55"/>
        <end position="104"/>
    </location>
</feature>
<dbReference type="GO" id="GO:0016020">
    <property type="term" value="C:membrane"/>
    <property type="evidence" value="ECO:0007669"/>
    <property type="project" value="UniProtKB-SubCell"/>
</dbReference>
<dbReference type="InterPro" id="IPR007829">
    <property type="entry name" value="TM2"/>
</dbReference>
<evidence type="ECO:0000256" key="6">
    <source>
        <dbReference type="ARBA" id="ARBA00023180"/>
    </source>
</evidence>
<dbReference type="Proteomes" id="UP000199312">
    <property type="component" value="Unassembled WGS sequence"/>
</dbReference>
<feature type="signal peptide" evidence="8">
    <location>
        <begin position="1"/>
        <end position="21"/>
    </location>
</feature>
<evidence type="ECO:0000259" key="9">
    <source>
        <dbReference type="Pfam" id="PF05154"/>
    </source>
</evidence>
<reference evidence="11" key="1">
    <citation type="submission" date="2016-10" db="EMBL/GenBank/DDBJ databases">
        <authorList>
            <person name="Varghese N."/>
            <person name="Submissions S."/>
        </authorList>
    </citation>
    <scope>NUCLEOTIDE SEQUENCE [LARGE SCALE GENOMIC DNA]</scope>
    <source>
        <strain evidence="11">DSM 24450</strain>
    </source>
</reference>
<evidence type="ECO:0000256" key="1">
    <source>
        <dbReference type="ARBA" id="ARBA00004141"/>
    </source>
</evidence>
<keyword evidence="2 7" id="KW-0812">Transmembrane</keyword>
<name>A0A1I6S195_9FLAO</name>
<dbReference type="OrthoDB" id="6079945at2"/>
<feature type="transmembrane region" description="Helical" evidence="7">
    <location>
        <begin position="82"/>
        <end position="101"/>
    </location>
</feature>
<organism evidence="10 11">
    <name type="scientific">Lutibacter maritimus</name>
    <dbReference type="NCBI Taxonomy" id="593133"/>
    <lineage>
        <taxon>Bacteria</taxon>
        <taxon>Pseudomonadati</taxon>
        <taxon>Bacteroidota</taxon>
        <taxon>Flavobacteriia</taxon>
        <taxon>Flavobacteriales</taxon>
        <taxon>Flavobacteriaceae</taxon>
        <taxon>Lutibacter</taxon>
    </lineage>
</organism>
<feature type="chain" id="PRO_5011785675" evidence="8">
    <location>
        <begin position="22"/>
        <end position="123"/>
    </location>
</feature>
<dbReference type="Pfam" id="PF05154">
    <property type="entry name" value="TM2"/>
    <property type="match status" value="1"/>
</dbReference>
<evidence type="ECO:0000313" key="11">
    <source>
        <dbReference type="Proteomes" id="UP000199312"/>
    </source>
</evidence>
<accession>A0A1I6S195</accession>
<evidence type="ECO:0000256" key="3">
    <source>
        <dbReference type="ARBA" id="ARBA00022729"/>
    </source>
</evidence>
<evidence type="ECO:0000256" key="7">
    <source>
        <dbReference type="SAM" id="Phobius"/>
    </source>
</evidence>
<dbReference type="RefSeq" id="WP_090228176.1">
    <property type="nucleotide sequence ID" value="NZ_FOZP01000007.1"/>
</dbReference>
<keyword evidence="11" id="KW-1185">Reference proteome</keyword>
<evidence type="ECO:0000256" key="8">
    <source>
        <dbReference type="SAM" id="SignalP"/>
    </source>
</evidence>
<evidence type="ECO:0000256" key="5">
    <source>
        <dbReference type="ARBA" id="ARBA00023136"/>
    </source>
</evidence>
<keyword evidence="6" id="KW-0325">Glycoprotein</keyword>
<dbReference type="EMBL" id="FOZP01000007">
    <property type="protein sequence ID" value="SFS70640.1"/>
    <property type="molecule type" value="Genomic_DNA"/>
</dbReference>
<gene>
    <name evidence="10" type="ORF">SAMN04488006_2720</name>
</gene>
<dbReference type="STRING" id="593133.SAMN04488006_2720"/>
<evidence type="ECO:0000313" key="10">
    <source>
        <dbReference type="EMBL" id="SFS70640.1"/>
    </source>
</evidence>
<protein>
    <submittedName>
        <fullName evidence="10">TM2 domain-containing protein</fullName>
    </submittedName>
</protein>
<keyword evidence="4 7" id="KW-1133">Transmembrane helix</keyword>
<dbReference type="PANTHER" id="PTHR21016">
    <property type="entry name" value="BETA-AMYLOID BINDING PROTEIN-RELATED"/>
    <property type="match status" value="1"/>
</dbReference>
<keyword evidence="3 8" id="KW-0732">Signal</keyword>
<evidence type="ECO:0000256" key="2">
    <source>
        <dbReference type="ARBA" id="ARBA00022692"/>
    </source>
</evidence>
<proteinExistence type="predicted"/>
<keyword evidence="5 7" id="KW-0472">Membrane</keyword>
<dbReference type="PANTHER" id="PTHR21016:SF7">
    <property type="entry name" value="TM2 DOMAIN-CONTAINING PROTEIN 3"/>
    <property type="match status" value="1"/>
</dbReference>
<sequence length="123" mass="13494">MKLKIILSLVSFLLIASFSYASFPVKRVATFENSSQVNKTSATEVLVSPAAVGSEKSQGIALLLGILLGGLAGHKWYLGNPWYINVLFIITLGGLGIWWIIDMIRIITGDYKPHNGSYKADFF</sequence>
<evidence type="ECO:0000256" key="4">
    <source>
        <dbReference type="ARBA" id="ARBA00022989"/>
    </source>
</evidence>